<dbReference type="RefSeq" id="WP_077870165.1">
    <property type="nucleotide sequence ID" value="NZ_BDOY01000004.1"/>
</dbReference>
<accession>A0A1J1DRR7</accession>
<dbReference type="EMBL" id="LC177548">
    <property type="protein sequence ID" value="BAV90444.1"/>
    <property type="molecule type" value="Genomic_DNA"/>
</dbReference>
<protein>
    <submittedName>
        <fullName evidence="2">Putative glycosyltranslocase</fullName>
    </submittedName>
</protein>
<name>A0A1J1DRR7_ECOLX</name>
<organism evidence="2">
    <name type="scientific">Escherichia coli</name>
    <dbReference type="NCBI Taxonomy" id="562"/>
    <lineage>
        <taxon>Bacteria</taxon>
        <taxon>Pseudomonadati</taxon>
        <taxon>Pseudomonadota</taxon>
        <taxon>Gammaproteobacteria</taxon>
        <taxon>Enterobacterales</taxon>
        <taxon>Enterobacteriaceae</taxon>
        <taxon>Escherichia</taxon>
    </lineage>
</organism>
<dbReference type="PANTHER" id="PTHR45947">
    <property type="entry name" value="SULFOQUINOVOSYL TRANSFERASE SQD2"/>
    <property type="match status" value="1"/>
</dbReference>
<dbReference type="InterPro" id="IPR050194">
    <property type="entry name" value="Glycosyltransferase_grp1"/>
</dbReference>
<evidence type="ECO:0000259" key="1">
    <source>
        <dbReference type="Pfam" id="PF00534"/>
    </source>
</evidence>
<feature type="domain" description="Glycosyl transferase family 1" evidence="1">
    <location>
        <begin position="223"/>
        <end position="371"/>
    </location>
</feature>
<dbReference type="SUPFAM" id="SSF53756">
    <property type="entry name" value="UDP-Glycosyltransferase/glycogen phosphorylase"/>
    <property type="match status" value="1"/>
</dbReference>
<dbReference type="CDD" id="cd03823">
    <property type="entry name" value="GT4_ExpE7-like"/>
    <property type="match status" value="1"/>
</dbReference>
<proteinExistence type="predicted"/>
<reference evidence="2" key="1">
    <citation type="journal article" date="2017" name="Microb. Genom.">
        <title>An untypeable enterotoxigenic Escherichia coli represents one of the dominant types causing human disease.</title>
        <authorList>
            <person name="Iguchi A."/>
            <person name="von Mentzer A."/>
            <person name="Kikuchi T."/>
            <person name="Thomson N.R."/>
        </authorList>
    </citation>
    <scope>NUCLEOTIDE SEQUENCE</scope>
    <source>
        <strain evidence="2">E2348</strain>
    </source>
</reference>
<dbReference type="GO" id="GO:0016757">
    <property type="term" value="F:glycosyltransferase activity"/>
    <property type="evidence" value="ECO:0007669"/>
    <property type="project" value="InterPro"/>
</dbReference>
<dbReference type="AlphaFoldDB" id="A0A1J1DRR7"/>
<dbReference type="PANTHER" id="PTHR45947:SF13">
    <property type="entry name" value="TRANSFERASE"/>
    <property type="match status" value="1"/>
</dbReference>
<evidence type="ECO:0000313" key="2">
    <source>
        <dbReference type="EMBL" id="BAV90444.1"/>
    </source>
</evidence>
<dbReference type="InterPro" id="IPR001296">
    <property type="entry name" value="Glyco_trans_1"/>
</dbReference>
<dbReference type="Pfam" id="PF00534">
    <property type="entry name" value="Glycos_transf_1"/>
    <property type="match status" value="1"/>
</dbReference>
<sequence length="396" mass="45053">MMNVAIINSYFPPVFSGGAENSIDHMLHGLICKPQIKKLIMISLSNIHKEVNVVEKKGIIYYYIPYLYKVCPLSQKRTKLDKLTWYMEDFYSTKSFELVLTILQEHKIDIVNTNNLAGFSTAILKVIAENNYKIIHTIRDYYFMCIKGNLNHTGCSNTQGGMCKCLTLVRKYHSKFTTAVVGNSKFILDLHLRNGYFKNSKISRHIYNGYSDEQVKYSKALGSTRNKKIGYIGRICKEKGVEIFIQQSMNAAPDNEIIVAGKGDNIYINQLKKMYPSVKFIGHVSPEVFYNQVDFVIVPSLWHEPLARTVFESYFYGLPVIGSNRGGIPESIVNGVNGFIFDPDNPNSLSDSIKLLAYDDEVYEKMSNNAISMSKKFDIETTVNNYVALYQEVING</sequence>
<dbReference type="Gene3D" id="3.40.50.2000">
    <property type="entry name" value="Glycogen Phosphorylase B"/>
    <property type="match status" value="2"/>
</dbReference>